<comment type="similarity">
    <text evidence="2">Belongs to the glycosyl hydrolase 2 family.</text>
</comment>
<dbReference type="EC" id="3.2.1.23" evidence="3"/>
<evidence type="ECO:0000256" key="2">
    <source>
        <dbReference type="ARBA" id="ARBA00007401"/>
    </source>
</evidence>
<dbReference type="GO" id="GO:0005990">
    <property type="term" value="P:lactose catabolic process"/>
    <property type="evidence" value="ECO:0007669"/>
    <property type="project" value="TreeGrafter"/>
</dbReference>
<evidence type="ECO:0000313" key="9">
    <source>
        <dbReference type="Proteomes" id="UP000824165"/>
    </source>
</evidence>
<organism evidence="8 9">
    <name type="scientific">Candidatus Ornithomonoglobus intestinigallinarum</name>
    <dbReference type="NCBI Taxonomy" id="2840894"/>
    <lineage>
        <taxon>Bacteria</taxon>
        <taxon>Bacillati</taxon>
        <taxon>Bacillota</taxon>
        <taxon>Clostridia</taxon>
        <taxon>Candidatus Ornithomonoglobus</taxon>
    </lineage>
</organism>
<dbReference type="Proteomes" id="UP000824165">
    <property type="component" value="Unassembled WGS sequence"/>
</dbReference>
<accession>A0A9D1KQ58</accession>
<evidence type="ECO:0000313" key="8">
    <source>
        <dbReference type="EMBL" id="HIT84676.1"/>
    </source>
</evidence>
<evidence type="ECO:0000259" key="6">
    <source>
        <dbReference type="Pfam" id="PF00703"/>
    </source>
</evidence>
<dbReference type="Pfam" id="PF00703">
    <property type="entry name" value="Glyco_hydro_2"/>
    <property type="match status" value="1"/>
</dbReference>
<evidence type="ECO:0000256" key="1">
    <source>
        <dbReference type="ARBA" id="ARBA00001412"/>
    </source>
</evidence>
<reference evidence="8" key="2">
    <citation type="journal article" date="2021" name="PeerJ">
        <title>Extensive microbial diversity within the chicken gut microbiome revealed by metagenomics and culture.</title>
        <authorList>
            <person name="Gilroy R."/>
            <person name="Ravi A."/>
            <person name="Getino M."/>
            <person name="Pursley I."/>
            <person name="Horton D.L."/>
            <person name="Alikhan N.F."/>
            <person name="Baker D."/>
            <person name="Gharbi K."/>
            <person name="Hall N."/>
            <person name="Watson M."/>
            <person name="Adriaenssens E.M."/>
            <person name="Foster-Nyarko E."/>
            <person name="Jarju S."/>
            <person name="Secka A."/>
            <person name="Antonio M."/>
            <person name="Oren A."/>
            <person name="Chaudhuri R.R."/>
            <person name="La Ragione R."/>
            <person name="Hildebrand F."/>
            <person name="Pallen M.J."/>
        </authorList>
    </citation>
    <scope>NUCLEOTIDE SEQUENCE</scope>
    <source>
        <strain evidence="8">CHK181-108</strain>
    </source>
</reference>
<dbReference type="InterPro" id="IPR008979">
    <property type="entry name" value="Galactose-bd-like_sf"/>
</dbReference>
<keyword evidence="4" id="KW-0378">Hydrolase</keyword>
<sequence length="879" mass="98854">MCGENKIDLSGIWRYETDLENSGIDKRFFERELNGGDFKLPGSACENGIGTAAKEYTELCAESVKCLRERFEYIGPLWLSREIEVPESFKDKRITLSLERVNMSSMLWVDGKSAGRGIIELSVPHRYDLTGLLTPGRHRLTLRLDNSNLLNIHTMASGYSNDTQGYWCGVAGRAEITAESKTHIASLQVYPRENGFDVKAVVTGTCREPNKSCEAVITLMPTAPDGRELRADTHKVRLFTSRQIVRLSYEFDEPADYWDEFNPVLYTLRASVADENGAASETETRFGMRTIEVRDKRIHINGRPVFLRGALDCAIYPKTGYPPTDVGTWLNTMNTIKAYGLNHIRFHAWCPPEAAFEAADIAGVYVLAEMPLWLNLDVCPLEAGDDAIHKTYYTNEALAISKEYGNHPSFIMFSNGNELLGDFEMLEDITSQIKALDGRRLYTLSSNFDRPVTAADDYFSAVQSNGKRIRLQTFVSEAAEDSCLSYDEAAEETPVPMVSFEIGQYCVYPNVDSIGDYDGNMSPVNLKAIKCDMERRGIYHKLEKYVKASGKLAALLYKEDIEAAMRTHKMGGFQMLGLADYTGQSTATIGLLDVFWKSKGIITEEEFKKFCSPVVPLMKAKRFFCSDETLKAELDVCDYGKTPLENREFTLELYDGKTLLASRKTSGENAELPLDAVKKPTEIKAVLSVGGYKNSWNIFVYPPFEEAWDISVCDADRERLEKMIKDGGRFVVSGKYLKAPRQGYFRPVFWSPAFFKTDRACGIMCESSHPIFEKFPTRDFADFQWRQPLDNSVSADISSFPEGFLPVVETVPNFYDNVPASPLFEARVGNADILFCGFDFSAEHICVRNLKNAVLSYASSEKFAPKQAIAPEELLNLFK</sequence>
<dbReference type="Gene3D" id="3.20.20.80">
    <property type="entry name" value="Glycosidases"/>
    <property type="match status" value="1"/>
</dbReference>
<comment type="caution">
    <text evidence="8">The sequence shown here is derived from an EMBL/GenBank/DDBJ whole genome shotgun (WGS) entry which is preliminary data.</text>
</comment>
<gene>
    <name evidence="8" type="ORF">IAA60_02095</name>
</gene>
<protein>
    <recommendedName>
        <fullName evidence="3">beta-galactosidase</fullName>
        <ecNumber evidence="3">3.2.1.23</ecNumber>
    </recommendedName>
</protein>
<dbReference type="PANTHER" id="PTHR46323">
    <property type="entry name" value="BETA-GALACTOSIDASE"/>
    <property type="match status" value="1"/>
</dbReference>
<name>A0A9D1KQ58_9FIRM</name>
<reference evidence="8" key="1">
    <citation type="submission" date="2020-10" db="EMBL/GenBank/DDBJ databases">
        <authorList>
            <person name="Gilroy R."/>
        </authorList>
    </citation>
    <scope>NUCLEOTIDE SEQUENCE</scope>
    <source>
        <strain evidence="8">CHK181-108</strain>
    </source>
</reference>
<dbReference type="SUPFAM" id="SSF51445">
    <property type="entry name" value="(Trans)glycosidases"/>
    <property type="match status" value="1"/>
</dbReference>
<dbReference type="PANTHER" id="PTHR46323:SF2">
    <property type="entry name" value="BETA-GALACTOSIDASE"/>
    <property type="match status" value="1"/>
</dbReference>
<dbReference type="GO" id="GO:0004565">
    <property type="term" value="F:beta-galactosidase activity"/>
    <property type="evidence" value="ECO:0007669"/>
    <property type="project" value="UniProtKB-EC"/>
</dbReference>
<evidence type="ECO:0000256" key="4">
    <source>
        <dbReference type="ARBA" id="ARBA00022801"/>
    </source>
</evidence>
<evidence type="ECO:0000256" key="5">
    <source>
        <dbReference type="ARBA" id="ARBA00023295"/>
    </source>
</evidence>
<dbReference type="InterPro" id="IPR017853">
    <property type="entry name" value="GH"/>
</dbReference>
<dbReference type="Gene3D" id="2.60.120.260">
    <property type="entry name" value="Galactose-binding domain-like"/>
    <property type="match status" value="1"/>
</dbReference>
<dbReference type="InterPro" id="IPR006102">
    <property type="entry name" value="Ig-like_GH2"/>
</dbReference>
<dbReference type="SUPFAM" id="SSF49785">
    <property type="entry name" value="Galactose-binding domain-like"/>
    <property type="match status" value="1"/>
</dbReference>
<comment type="catalytic activity">
    <reaction evidence="1">
        <text>Hydrolysis of terminal non-reducing beta-D-galactose residues in beta-D-galactosides.</text>
        <dbReference type="EC" id="3.2.1.23"/>
    </reaction>
</comment>
<evidence type="ECO:0000259" key="7">
    <source>
        <dbReference type="Pfam" id="PF02836"/>
    </source>
</evidence>
<evidence type="ECO:0000256" key="3">
    <source>
        <dbReference type="ARBA" id="ARBA00012756"/>
    </source>
</evidence>
<dbReference type="Pfam" id="PF02836">
    <property type="entry name" value="Glyco_hydro_2_C"/>
    <property type="match status" value="1"/>
</dbReference>
<dbReference type="InterPro" id="IPR050347">
    <property type="entry name" value="Bact_Beta-galactosidase"/>
</dbReference>
<feature type="domain" description="Glycoside hydrolase family 2 immunoglobulin-like beta-sandwich" evidence="6">
    <location>
        <begin position="182"/>
        <end position="289"/>
    </location>
</feature>
<dbReference type="EMBL" id="DVLU01000017">
    <property type="protein sequence ID" value="HIT84676.1"/>
    <property type="molecule type" value="Genomic_DNA"/>
</dbReference>
<dbReference type="AlphaFoldDB" id="A0A9D1KQ58"/>
<feature type="domain" description="Glycoside hydrolase family 2 catalytic" evidence="7">
    <location>
        <begin position="291"/>
        <end position="454"/>
    </location>
</feature>
<proteinExistence type="inferred from homology"/>
<dbReference type="GO" id="GO:0009341">
    <property type="term" value="C:beta-galactosidase complex"/>
    <property type="evidence" value="ECO:0007669"/>
    <property type="project" value="TreeGrafter"/>
</dbReference>
<keyword evidence="5" id="KW-0326">Glycosidase</keyword>
<dbReference type="InterPro" id="IPR006103">
    <property type="entry name" value="Glyco_hydro_2_cat"/>
</dbReference>